<comment type="subcellular location">
    <subcellularLocation>
        <location evidence="1">Cell membrane</location>
        <topology evidence="1">Single-pass membrane protein</topology>
    </subcellularLocation>
</comment>
<keyword evidence="3" id="KW-1003">Cell membrane</keyword>
<dbReference type="InterPro" id="IPR047695">
    <property type="entry name" value="T4SS_VirB10/PtlG"/>
</dbReference>
<organism evidence="8 9">
    <name type="scientific">Sedimentitalea todarodis</name>
    <dbReference type="NCBI Taxonomy" id="1631240"/>
    <lineage>
        <taxon>Bacteria</taxon>
        <taxon>Pseudomonadati</taxon>
        <taxon>Pseudomonadota</taxon>
        <taxon>Alphaproteobacteria</taxon>
        <taxon>Rhodobacterales</taxon>
        <taxon>Paracoccaceae</taxon>
        <taxon>Sedimentitalea</taxon>
    </lineage>
</organism>
<dbReference type="RefSeq" id="WP_316776888.1">
    <property type="nucleotide sequence ID" value="NZ_JASMWN010000009.1"/>
</dbReference>
<dbReference type="Proteomes" id="UP001255416">
    <property type="component" value="Unassembled WGS sequence"/>
</dbReference>
<reference evidence="9" key="1">
    <citation type="submission" date="2023-05" db="EMBL/GenBank/DDBJ databases">
        <title>Sedimentitalea sp. nov. JM2-8.</title>
        <authorList>
            <person name="Huang J."/>
        </authorList>
    </citation>
    <scope>NUCLEOTIDE SEQUENCE [LARGE SCALE GENOMIC DNA]</scope>
    <source>
        <strain evidence="9">KHS03</strain>
    </source>
</reference>
<dbReference type="Gene3D" id="2.40.128.260">
    <property type="entry name" value="Type IV secretion system, VirB10/TraB/TrbI"/>
    <property type="match status" value="1"/>
</dbReference>
<dbReference type="Pfam" id="PF03743">
    <property type="entry name" value="TrbI"/>
    <property type="match status" value="1"/>
</dbReference>
<sequence length="381" mass="39960">MAADEDTADDGRTLDGERGITSIAASTGKTGNVEISKKVGIAAGIVFLGLLAWLQWPASEEQAAEEVTESTRRIRAGSAFQPADIGESQPEAAPAATAREVADQPVGPIEQIRLEQNQHTAEPSEAELLFESSKRAPLMAFEGSAQADPATGTEMSAEESLFGPPDGGPGQGRTGLAGDLQTTRISGSMASVLENPHLTITQGTLIPCALDTAMDSSQPGMVRCTVTNDVYSTMGTVVLLEKGSRIVGQYRGGLQRGTKRLFVIWTRAETPNGVIVTLDSAGTDALGRGGFDGDVDTQFWTRFGGTMLLSVIDDALAAAVVSSSNADKLENTSNAASDVASVALQSSIDVPIVLRKNQGESVAVMVSRDLDFSSVYRLKPR</sequence>
<keyword evidence="9" id="KW-1185">Reference proteome</keyword>
<keyword evidence="4" id="KW-0812">Transmembrane</keyword>
<proteinExistence type="inferred from homology"/>
<comment type="similarity">
    <text evidence="2">Belongs to the TrbI/VirB10 family.</text>
</comment>
<name>A0ABU3VF01_9RHOB</name>
<dbReference type="CDD" id="cd16429">
    <property type="entry name" value="VirB10"/>
    <property type="match status" value="1"/>
</dbReference>
<evidence type="ECO:0000313" key="8">
    <source>
        <dbReference type="EMBL" id="MDU9004744.1"/>
    </source>
</evidence>
<keyword evidence="5" id="KW-1133">Transmembrane helix</keyword>
<accession>A0ABU3VF01</accession>
<gene>
    <name evidence="8" type="primary">virB10</name>
    <name evidence="8" type="ORF">QO231_12890</name>
</gene>
<evidence type="ECO:0000256" key="1">
    <source>
        <dbReference type="ARBA" id="ARBA00004162"/>
    </source>
</evidence>
<evidence type="ECO:0000256" key="4">
    <source>
        <dbReference type="ARBA" id="ARBA00022692"/>
    </source>
</evidence>
<evidence type="ECO:0000256" key="7">
    <source>
        <dbReference type="SAM" id="MobiDB-lite"/>
    </source>
</evidence>
<dbReference type="NCBIfam" id="NF038091">
    <property type="entry name" value="T4SS_VirB10"/>
    <property type="match status" value="1"/>
</dbReference>
<comment type="caution">
    <text evidence="8">The sequence shown here is derived from an EMBL/GenBank/DDBJ whole genome shotgun (WGS) entry which is preliminary data.</text>
</comment>
<evidence type="ECO:0000256" key="5">
    <source>
        <dbReference type="ARBA" id="ARBA00022989"/>
    </source>
</evidence>
<evidence type="ECO:0000256" key="6">
    <source>
        <dbReference type="ARBA" id="ARBA00023136"/>
    </source>
</evidence>
<evidence type="ECO:0000256" key="2">
    <source>
        <dbReference type="ARBA" id="ARBA00010265"/>
    </source>
</evidence>
<feature type="region of interest" description="Disordered" evidence="7">
    <location>
        <begin position="145"/>
        <end position="178"/>
    </location>
</feature>
<evidence type="ECO:0000256" key="3">
    <source>
        <dbReference type="ARBA" id="ARBA00022475"/>
    </source>
</evidence>
<keyword evidence="6" id="KW-0472">Membrane</keyword>
<dbReference type="InterPro" id="IPR005498">
    <property type="entry name" value="T4SS_VirB10/TraB/TrbI"/>
</dbReference>
<dbReference type="InterPro" id="IPR042217">
    <property type="entry name" value="T4SS_VirB10/TrbI"/>
</dbReference>
<protein>
    <submittedName>
        <fullName evidence="8">Type IV secretion system protein VirB10</fullName>
    </submittedName>
</protein>
<dbReference type="EMBL" id="JASMWN010000009">
    <property type="protein sequence ID" value="MDU9004744.1"/>
    <property type="molecule type" value="Genomic_DNA"/>
</dbReference>
<evidence type="ECO:0000313" key="9">
    <source>
        <dbReference type="Proteomes" id="UP001255416"/>
    </source>
</evidence>